<protein>
    <submittedName>
        <fullName evidence="1">Uncharacterized protein</fullName>
    </submittedName>
</protein>
<keyword evidence="2" id="KW-1185">Reference proteome</keyword>
<sequence length="221" mass="25960">MLGQKRDRSEKSSNESLINSFIRRRPNKDEIRAAWLDCISTKNYSLLYQALSVYSQISIGNFFLKGGKPILHESLFRCGDLLPLRILIEKVPKNIILAVFKENKFSLLKNFIIKQSTKRDPEDEKFGFQKLKLLINIDKPKFKKKIDVYLHDPDINWMISANMKKFLEEEMEDDCVCLEDEEIIEICSSRKSVYEVKKSEDIVEVYMKKKKIMNNVLNIDL</sequence>
<accession>A0AAU9ICR8</accession>
<name>A0AAU9ICR8_9CILI</name>
<gene>
    <name evidence="1" type="ORF">BSTOLATCC_MIC2794</name>
</gene>
<dbReference type="EMBL" id="CAJZBQ010000003">
    <property type="protein sequence ID" value="CAG9311092.1"/>
    <property type="molecule type" value="Genomic_DNA"/>
</dbReference>
<dbReference type="Proteomes" id="UP001162131">
    <property type="component" value="Unassembled WGS sequence"/>
</dbReference>
<evidence type="ECO:0000313" key="2">
    <source>
        <dbReference type="Proteomes" id="UP001162131"/>
    </source>
</evidence>
<reference evidence="1" key="1">
    <citation type="submission" date="2021-09" db="EMBL/GenBank/DDBJ databases">
        <authorList>
            <consortium name="AG Swart"/>
            <person name="Singh M."/>
            <person name="Singh A."/>
            <person name="Seah K."/>
            <person name="Emmerich C."/>
        </authorList>
    </citation>
    <scope>NUCLEOTIDE SEQUENCE</scope>
    <source>
        <strain evidence="1">ATCC30299</strain>
    </source>
</reference>
<organism evidence="1 2">
    <name type="scientific">Blepharisma stoltei</name>
    <dbReference type="NCBI Taxonomy" id="1481888"/>
    <lineage>
        <taxon>Eukaryota</taxon>
        <taxon>Sar</taxon>
        <taxon>Alveolata</taxon>
        <taxon>Ciliophora</taxon>
        <taxon>Postciliodesmatophora</taxon>
        <taxon>Heterotrichea</taxon>
        <taxon>Heterotrichida</taxon>
        <taxon>Blepharismidae</taxon>
        <taxon>Blepharisma</taxon>
    </lineage>
</organism>
<dbReference type="AlphaFoldDB" id="A0AAU9ICR8"/>
<comment type="caution">
    <text evidence="1">The sequence shown here is derived from an EMBL/GenBank/DDBJ whole genome shotgun (WGS) entry which is preliminary data.</text>
</comment>
<evidence type="ECO:0000313" key="1">
    <source>
        <dbReference type="EMBL" id="CAG9311092.1"/>
    </source>
</evidence>
<proteinExistence type="predicted"/>